<name>A0A8S4QY23_9NEOP</name>
<comment type="caution">
    <text evidence="1">The sequence shown here is derived from an EMBL/GenBank/DDBJ whole genome shotgun (WGS) entry which is preliminary data.</text>
</comment>
<gene>
    <name evidence="1" type="primary">jg9311</name>
    <name evidence="1" type="ORF">PAEG_LOCUS7503</name>
</gene>
<reference evidence="1" key="1">
    <citation type="submission" date="2022-03" db="EMBL/GenBank/DDBJ databases">
        <authorList>
            <person name="Lindestad O."/>
        </authorList>
    </citation>
    <scope>NUCLEOTIDE SEQUENCE</scope>
</reference>
<proteinExistence type="predicted"/>
<dbReference type="EMBL" id="CAKXAJ010022087">
    <property type="protein sequence ID" value="CAH2226844.1"/>
    <property type="molecule type" value="Genomic_DNA"/>
</dbReference>
<dbReference type="AlphaFoldDB" id="A0A8S4QY23"/>
<dbReference type="Proteomes" id="UP000838756">
    <property type="component" value="Unassembled WGS sequence"/>
</dbReference>
<accession>A0A8S4QY23</accession>
<sequence>MATPPAHVPTAASVASMELAAITLTSGQTSPGFGSSGRRQCWRHKNYQMMPEEGCSFDLQNGSERVIKR</sequence>
<evidence type="ECO:0000313" key="2">
    <source>
        <dbReference type="Proteomes" id="UP000838756"/>
    </source>
</evidence>
<evidence type="ECO:0000313" key="1">
    <source>
        <dbReference type="EMBL" id="CAH2226844.1"/>
    </source>
</evidence>
<keyword evidence="2" id="KW-1185">Reference proteome</keyword>
<protein>
    <submittedName>
        <fullName evidence="1">Jg9311 protein</fullName>
    </submittedName>
</protein>
<organism evidence="1 2">
    <name type="scientific">Pararge aegeria aegeria</name>
    <dbReference type="NCBI Taxonomy" id="348720"/>
    <lineage>
        <taxon>Eukaryota</taxon>
        <taxon>Metazoa</taxon>
        <taxon>Ecdysozoa</taxon>
        <taxon>Arthropoda</taxon>
        <taxon>Hexapoda</taxon>
        <taxon>Insecta</taxon>
        <taxon>Pterygota</taxon>
        <taxon>Neoptera</taxon>
        <taxon>Endopterygota</taxon>
        <taxon>Lepidoptera</taxon>
        <taxon>Glossata</taxon>
        <taxon>Ditrysia</taxon>
        <taxon>Papilionoidea</taxon>
        <taxon>Nymphalidae</taxon>
        <taxon>Satyrinae</taxon>
        <taxon>Satyrini</taxon>
        <taxon>Parargina</taxon>
        <taxon>Pararge</taxon>
    </lineage>
</organism>